<dbReference type="InterPro" id="IPR008271">
    <property type="entry name" value="Ser/Thr_kinase_AS"/>
</dbReference>
<dbReference type="InterPro" id="IPR000719">
    <property type="entry name" value="Prot_kinase_dom"/>
</dbReference>
<dbReference type="Gene3D" id="1.10.510.10">
    <property type="entry name" value="Transferase(Phosphotransferase) domain 1"/>
    <property type="match status" value="2"/>
</dbReference>
<dbReference type="GO" id="GO:0004674">
    <property type="term" value="F:protein serine/threonine kinase activity"/>
    <property type="evidence" value="ECO:0007669"/>
    <property type="project" value="UniProtKB-KW"/>
</dbReference>
<protein>
    <submittedName>
        <fullName evidence="2">Serine/threonine protein Kinase</fullName>
    </submittedName>
</protein>
<evidence type="ECO:0000313" key="2">
    <source>
        <dbReference type="EMBL" id="POM59002.1"/>
    </source>
</evidence>
<evidence type="ECO:0000313" key="3">
    <source>
        <dbReference type="Proteomes" id="UP000237271"/>
    </source>
</evidence>
<dbReference type="Gene3D" id="3.30.200.20">
    <property type="entry name" value="Phosphorylase Kinase, domain 1"/>
    <property type="match status" value="1"/>
</dbReference>
<sequence length="872" mass="99361">MKEYENEHRLLIKLADTGRVVKLLQSSIDTITRILQIRDDGVKLQLHRNLDSERCKRVAVYNRLLQNTRKLRVEMGDTRQQLEILTRMKHDVTKHYSTLNSQELDVISALFDKVVRRSNIAVNELPSWFDTEAPSSEIAKRSCPFEGEEECLRHVSIWTKLHHPLIRKFYSACHVGKPSVVHDFSFDIGGNFESTFFSRGDIYEFVDWDTFLGWALGLQYVHDRGFVYRNLTTDHICCSFDEKNRVLNGGLSGLGLVALRDTEIITSRCFWRSWGKHKNKCPCVASDVMALGLIIFEVLLDARKSARYELRLFFRRLRRGLLQRNYHLPSERPICIVEEEWLLLNRMCAANPSERCSMLDVVHEMEVLSRLNHNLRNSTTLSVTNVSEYILPTLGQTLAEVFQDVVKKTGDLDKHFATNRPVLKRLKHIYQQLSSSPGSIPVLLVENYCMILIRFLRALEQASSDSYDSVSTLCASRTIANRNYGLHHDIDRLVFNHPELKSNRDIHRWQPSWKEACQREYAALKTCLSDPSPALSQIESVTDRAKAVALLQFEYRKLSHATDIARMDSVLASAGNFDTPDVKALPEWFIPPHHVELGDHIADGSFGAVYHGKWNGTDVVVKMLLADQFDMTRRRQFRYEADLWFSLNHGNLLKLYGVCHEGHPFFVCERAMGGTLVQYARDKDHETIWRAISQVARGLEYLHSRGIVHGDLKGNNILVSDNASATVKLADFDFGLSVIADVTRPSNDEGAVGAYRWKAPECLSGSGPTFASDVYSFGMCIIEIVTGEIPWGRTVPDAAVRHHVVERRSIPTCPVEFNISEWKIIEQMCSFNPQKRLAATTVSALVDSYVENLGYTFAASTRFTTQGDIVLM</sequence>
<dbReference type="PROSITE" id="PS50011">
    <property type="entry name" value="PROTEIN_KINASE_DOM"/>
    <property type="match status" value="2"/>
</dbReference>
<dbReference type="PANTHER" id="PTHR44329">
    <property type="entry name" value="SERINE/THREONINE-PROTEIN KINASE TNNI3K-RELATED"/>
    <property type="match status" value="1"/>
</dbReference>
<dbReference type="PANTHER" id="PTHR44329:SF214">
    <property type="entry name" value="PROTEIN KINASE DOMAIN-CONTAINING PROTEIN"/>
    <property type="match status" value="1"/>
</dbReference>
<dbReference type="SMART" id="SM00220">
    <property type="entry name" value="S_TKc"/>
    <property type="match status" value="1"/>
</dbReference>
<name>A0A2P4X0C2_9STRA</name>
<keyword evidence="3" id="KW-1185">Reference proteome</keyword>
<dbReference type="OrthoDB" id="127186at2759"/>
<reference evidence="2 3" key="1">
    <citation type="journal article" date="2017" name="Genome Biol. Evol.">
        <title>Phytophthora megakarya and P. palmivora, closely related causal agents of cacao black pod rot, underwent increases in genome sizes and gene numbers by different mechanisms.</title>
        <authorList>
            <person name="Ali S.S."/>
            <person name="Shao J."/>
            <person name="Lary D.J."/>
            <person name="Kronmiller B."/>
            <person name="Shen D."/>
            <person name="Strem M.D."/>
            <person name="Amoako-Attah I."/>
            <person name="Akrofi A.Y."/>
            <person name="Begoude B.A."/>
            <person name="Ten Hoopen G.M."/>
            <person name="Coulibaly K."/>
            <person name="Kebe B.I."/>
            <person name="Melnick R.L."/>
            <person name="Guiltinan M.J."/>
            <person name="Tyler B.M."/>
            <person name="Meinhardt L.W."/>
            <person name="Bailey B.A."/>
        </authorList>
    </citation>
    <scope>NUCLEOTIDE SEQUENCE [LARGE SCALE GENOMIC DNA]</scope>
    <source>
        <strain evidence="3">sbr112.9</strain>
    </source>
</reference>
<accession>A0A2P4X0C2</accession>
<dbReference type="PROSITE" id="PS00108">
    <property type="entry name" value="PROTEIN_KINASE_ST"/>
    <property type="match status" value="1"/>
</dbReference>
<feature type="domain" description="Protein kinase" evidence="1">
    <location>
        <begin position="93"/>
        <end position="368"/>
    </location>
</feature>
<feature type="domain" description="Protein kinase" evidence="1">
    <location>
        <begin position="595"/>
        <end position="850"/>
    </location>
</feature>
<dbReference type="AlphaFoldDB" id="A0A2P4X0C2"/>
<proteinExistence type="predicted"/>
<keyword evidence="2" id="KW-0723">Serine/threonine-protein kinase</keyword>
<dbReference type="EMBL" id="NCKW01020119">
    <property type="protein sequence ID" value="POM59002.1"/>
    <property type="molecule type" value="Genomic_DNA"/>
</dbReference>
<dbReference type="Pfam" id="PF07714">
    <property type="entry name" value="PK_Tyr_Ser-Thr"/>
    <property type="match status" value="2"/>
</dbReference>
<dbReference type="SUPFAM" id="SSF56112">
    <property type="entry name" value="Protein kinase-like (PK-like)"/>
    <property type="match status" value="2"/>
</dbReference>
<evidence type="ECO:0000259" key="1">
    <source>
        <dbReference type="PROSITE" id="PS50011"/>
    </source>
</evidence>
<dbReference type="InterPro" id="IPR001245">
    <property type="entry name" value="Ser-Thr/Tyr_kinase_cat_dom"/>
</dbReference>
<dbReference type="GO" id="GO:0005524">
    <property type="term" value="F:ATP binding"/>
    <property type="evidence" value="ECO:0007669"/>
    <property type="project" value="InterPro"/>
</dbReference>
<dbReference type="Proteomes" id="UP000237271">
    <property type="component" value="Unassembled WGS sequence"/>
</dbReference>
<gene>
    <name evidence="2" type="ORF">PHPALM_36277</name>
</gene>
<dbReference type="InterPro" id="IPR011009">
    <property type="entry name" value="Kinase-like_dom_sf"/>
</dbReference>
<dbReference type="InterPro" id="IPR051681">
    <property type="entry name" value="Ser/Thr_Kinases-Pseudokinases"/>
</dbReference>
<keyword evidence="2" id="KW-0808">Transferase</keyword>
<comment type="caution">
    <text evidence="2">The sequence shown here is derived from an EMBL/GenBank/DDBJ whole genome shotgun (WGS) entry which is preliminary data.</text>
</comment>
<organism evidence="2 3">
    <name type="scientific">Phytophthora palmivora</name>
    <dbReference type="NCBI Taxonomy" id="4796"/>
    <lineage>
        <taxon>Eukaryota</taxon>
        <taxon>Sar</taxon>
        <taxon>Stramenopiles</taxon>
        <taxon>Oomycota</taxon>
        <taxon>Peronosporomycetes</taxon>
        <taxon>Peronosporales</taxon>
        <taxon>Peronosporaceae</taxon>
        <taxon>Phytophthora</taxon>
    </lineage>
</organism>
<keyword evidence="2" id="KW-0418">Kinase</keyword>